<dbReference type="EMBL" id="JBHUIX010000019">
    <property type="protein sequence ID" value="MFD2175810.1"/>
    <property type="molecule type" value="Genomic_DNA"/>
</dbReference>
<dbReference type="Proteomes" id="UP001597413">
    <property type="component" value="Unassembled WGS sequence"/>
</dbReference>
<dbReference type="RefSeq" id="WP_377393340.1">
    <property type="nucleotide sequence ID" value="NZ_JBHUIX010000019.1"/>
</dbReference>
<protein>
    <submittedName>
        <fullName evidence="1">Uncharacterized protein</fullName>
    </submittedName>
</protein>
<proteinExistence type="predicted"/>
<accession>A0ABW5ACN3</accession>
<evidence type="ECO:0000313" key="2">
    <source>
        <dbReference type="Proteomes" id="UP001597413"/>
    </source>
</evidence>
<gene>
    <name evidence="1" type="ORF">ACFSM0_17080</name>
</gene>
<keyword evidence="2" id="KW-1185">Reference proteome</keyword>
<name>A0ABW5ACN3_9RHOB</name>
<evidence type="ECO:0000313" key="1">
    <source>
        <dbReference type="EMBL" id="MFD2175810.1"/>
    </source>
</evidence>
<reference evidence="2" key="1">
    <citation type="journal article" date="2019" name="Int. J. Syst. Evol. Microbiol.">
        <title>The Global Catalogue of Microorganisms (GCM) 10K type strain sequencing project: providing services to taxonomists for standard genome sequencing and annotation.</title>
        <authorList>
            <consortium name="The Broad Institute Genomics Platform"/>
            <consortium name="The Broad Institute Genome Sequencing Center for Infectious Disease"/>
            <person name="Wu L."/>
            <person name="Ma J."/>
        </authorList>
    </citation>
    <scope>NUCLEOTIDE SEQUENCE [LARGE SCALE GENOMIC DNA]</scope>
    <source>
        <strain evidence="2">CCUG 55131</strain>
    </source>
</reference>
<comment type="caution">
    <text evidence="1">The sequence shown here is derived from an EMBL/GenBank/DDBJ whole genome shotgun (WGS) entry which is preliminary data.</text>
</comment>
<organism evidence="1 2">
    <name type="scientific">Rhodobacter lacus</name>
    <dbReference type="NCBI Taxonomy" id="1641972"/>
    <lineage>
        <taxon>Bacteria</taxon>
        <taxon>Pseudomonadati</taxon>
        <taxon>Pseudomonadota</taxon>
        <taxon>Alphaproteobacteria</taxon>
        <taxon>Rhodobacterales</taxon>
        <taxon>Rhodobacter group</taxon>
        <taxon>Rhodobacter</taxon>
    </lineage>
</organism>
<sequence length="138" mass="15543">MEYDRTQRIFSAASRDASTPICEIIFRKPEKCAKTITQGQLSQSNIAPSFQALNGCELLRMRLSTPLTNSKSNQALSLIRFSITFKGKKSETKLLPPRKNLDAANYFSLARTEKLGRWRGNEKAMSAMGQGRMRNRPA</sequence>